<dbReference type="CDD" id="cd05403">
    <property type="entry name" value="NT_KNTase_like"/>
    <property type="match status" value="1"/>
</dbReference>
<dbReference type="SUPFAM" id="SSF81301">
    <property type="entry name" value="Nucleotidyltransferase"/>
    <property type="match status" value="1"/>
</dbReference>
<accession>A0A5B2VTR2</accession>
<dbReference type="GO" id="GO:0016779">
    <property type="term" value="F:nucleotidyltransferase activity"/>
    <property type="evidence" value="ECO:0007669"/>
    <property type="project" value="InterPro"/>
</dbReference>
<dbReference type="InterPro" id="IPR043519">
    <property type="entry name" value="NT_sf"/>
</dbReference>
<dbReference type="InterPro" id="IPR002934">
    <property type="entry name" value="Polymerase_NTP_transf_dom"/>
</dbReference>
<proteinExistence type="predicted"/>
<dbReference type="AlphaFoldDB" id="A0A5B2VTR2"/>
<dbReference type="Gene3D" id="3.30.460.10">
    <property type="entry name" value="Beta Polymerase, domain 2"/>
    <property type="match status" value="1"/>
</dbReference>
<gene>
    <name evidence="2" type="ORF">F0L74_11705</name>
</gene>
<feature type="domain" description="Polymerase nucleotidyl transferase" evidence="1">
    <location>
        <begin position="12"/>
        <end position="87"/>
    </location>
</feature>
<sequence length="104" mass="12205">MHPYLSDRLPAIREACLQHRVKTLYVFGSVIDGRFRPGESDIDMWIQLKRMGKVEQARTLMQVWLLLQQILSCEVDLLPKNSIRGVHFKRYLELYQVKIFDSGA</sequence>
<dbReference type="RefSeq" id="WP_149838048.1">
    <property type="nucleotide sequence ID" value="NZ_VUOC01000002.1"/>
</dbReference>
<dbReference type="EMBL" id="VUOC01000002">
    <property type="protein sequence ID" value="KAA2243173.1"/>
    <property type="molecule type" value="Genomic_DNA"/>
</dbReference>
<comment type="caution">
    <text evidence="2">The sequence shown here is derived from an EMBL/GenBank/DDBJ whole genome shotgun (WGS) entry which is preliminary data.</text>
</comment>
<dbReference type="Pfam" id="PF01909">
    <property type="entry name" value="NTP_transf_2"/>
    <property type="match status" value="1"/>
</dbReference>
<keyword evidence="3" id="KW-1185">Reference proteome</keyword>
<evidence type="ECO:0000313" key="3">
    <source>
        <dbReference type="Proteomes" id="UP000324611"/>
    </source>
</evidence>
<evidence type="ECO:0000313" key="2">
    <source>
        <dbReference type="EMBL" id="KAA2243173.1"/>
    </source>
</evidence>
<name>A0A5B2VTR2_9BACT</name>
<keyword evidence="2" id="KW-0808">Transferase</keyword>
<organism evidence="2 3">
    <name type="scientific">Chitinophaga agrisoli</name>
    <dbReference type="NCBI Taxonomy" id="2607653"/>
    <lineage>
        <taxon>Bacteria</taxon>
        <taxon>Pseudomonadati</taxon>
        <taxon>Bacteroidota</taxon>
        <taxon>Chitinophagia</taxon>
        <taxon>Chitinophagales</taxon>
        <taxon>Chitinophagaceae</taxon>
        <taxon>Chitinophaga</taxon>
    </lineage>
</organism>
<dbReference type="Proteomes" id="UP000324611">
    <property type="component" value="Unassembled WGS sequence"/>
</dbReference>
<protein>
    <submittedName>
        <fullName evidence="2">Nucleotidyltransferase domain-containing protein</fullName>
    </submittedName>
</protein>
<reference evidence="2 3" key="2">
    <citation type="submission" date="2019-09" db="EMBL/GenBank/DDBJ databases">
        <authorList>
            <person name="Jin C."/>
        </authorList>
    </citation>
    <scope>NUCLEOTIDE SEQUENCE [LARGE SCALE GENOMIC DNA]</scope>
    <source>
        <strain evidence="2 3">BN140078</strain>
    </source>
</reference>
<reference evidence="2 3" key="1">
    <citation type="submission" date="2019-09" db="EMBL/GenBank/DDBJ databases">
        <title>Chitinophaga ginsengihumi sp. nov., isolated from soil of ginseng rhizosphere.</title>
        <authorList>
            <person name="Lee J."/>
        </authorList>
    </citation>
    <scope>NUCLEOTIDE SEQUENCE [LARGE SCALE GENOMIC DNA]</scope>
    <source>
        <strain evidence="2 3">BN140078</strain>
    </source>
</reference>
<evidence type="ECO:0000259" key="1">
    <source>
        <dbReference type="Pfam" id="PF01909"/>
    </source>
</evidence>